<dbReference type="EMBL" id="JAMKFB020000002">
    <property type="protein sequence ID" value="KAL0201791.1"/>
    <property type="molecule type" value="Genomic_DNA"/>
</dbReference>
<proteinExistence type="predicted"/>
<comment type="caution">
    <text evidence="2">The sequence shown here is derived from an EMBL/GenBank/DDBJ whole genome shotgun (WGS) entry which is preliminary data.</text>
</comment>
<name>A0ABD0RTK6_CIRMR</name>
<evidence type="ECO:0000313" key="2">
    <source>
        <dbReference type="EMBL" id="KAL0201791.1"/>
    </source>
</evidence>
<feature type="non-terminal residue" evidence="2">
    <location>
        <position position="70"/>
    </location>
</feature>
<accession>A0ABD0RTK6</accession>
<sequence length="70" mass="7831">QALKMRVSWPRRCITGFWPCGVAWSRRPRAHPPRPNQRSRSQTRTTATMMNLLTTAAPPTPPARGTPPPA</sequence>
<evidence type="ECO:0000313" key="3">
    <source>
        <dbReference type="Proteomes" id="UP001529510"/>
    </source>
</evidence>
<feature type="compositionally biased region" description="Low complexity" evidence="1">
    <location>
        <begin position="38"/>
        <end position="57"/>
    </location>
</feature>
<dbReference type="AlphaFoldDB" id="A0ABD0RTK6"/>
<keyword evidence="3" id="KW-1185">Reference proteome</keyword>
<feature type="compositionally biased region" description="Pro residues" evidence="1">
    <location>
        <begin position="58"/>
        <end position="70"/>
    </location>
</feature>
<reference evidence="2 3" key="1">
    <citation type="submission" date="2024-05" db="EMBL/GenBank/DDBJ databases">
        <title>Genome sequencing and assembly of Indian major carp, Cirrhinus mrigala (Hamilton, 1822).</title>
        <authorList>
            <person name="Mohindra V."/>
            <person name="Chowdhury L.M."/>
            <person name="Lal K."/>
            <person name="Jena J.K."/>
        </authorList>
    </citation>
    <scope>NUCLEOTIDE SEQUENCE [LARGE SCALE GENOMIC DNA]</scope>
    <source>
        <strain evidence="2">CM1030</strain>
        <tissue evidence="2">Blood</tissue>
    </source>
</reference>
<dbReference type="Proteomes" id="UP001529510">
    <property type="component" value="Unassembled WGS sequence"/>
</dbReference>
<gene>
    <name evidence="2" type="ORF">M9458_004978</name>
</gene>
<feature type="non-terminal residue" evidence="2">
    <location>
        <position position="1"/>
    </location>
</feature>
<organism evidence="2 3">
    <name type="scientific">Cirrhinus mrigala</name>
    <name type="common">Mrigala</name>
    <dbReference type="NCBI Taxonomy" id="683832"/>
    <lineage>
        <taxon>Eukaryota</taxon>
        <taxon>Metazoa</taxon>
        <taxon>Chordata</taxon>
        <taxon>Craniata</taxon>
        <taxon>Vertebrata</taxon>
        <taxon>Euteleostomi</taxon>
        <taxon>Actinopterygii</taxon>
        <taxon>Neopterygii</taxon>
        <taxon>Teleostei</taxon>
        <taxon>Ostariophysi</taxon>
        <taxon>Cypriniformes</taxon>
        <taxon>Cyprinidae</taxon>
        <taxon>Labeoninae</taxon>
        <taxon>Labeonini</taxon>
        <taxon>Cirrhinus</taxon>
    </lineage>
</organism>
<evidence type="ECO:0000256" key="1">
    <source>
        <dbReference type="SAM" id="MobiDB-lite"/>
    </source>
</evidence>
<protein>
    <submittedName>
        <fullName evidence="2">Uncharacterized protein</fullName>
    </submittedName>
</protein>
<feature type="region of interest" description="Disordered" evidence="1">
    <location>
        <begin position="24"/>
        <end position="70"/>
    </location>
</feature>